<dbReference type="EC" id="6.3.5.5" evidence="9"/>
<protein>
    <recommendedName>
        <fullName evidence="9">Carbamoyl phosphate synthase small chain</fullName>
        <ecNumber evidence="9">6.3.5.5</ecNumber>
    </recommendedName>
    <alternativeName>
        <fullName evidence="9">Carbamoyl phosphate synthetase glutamine chain</fullName>
    </alternativeName>
</protein>
<dbReference type="InterPro" id="IPR029062">
    <property type="entry name" value="Class_I_gatase-like"/>
</dbReference>
<dbReference type="InterPro" id="IPR050472">
    <property type="entry name" value="Anth_synth/Amidotransfase"/>
</dbReference>
<feature type="binding site" evidence="9">
    <location>
        <position position="263"/>
    </location>
    <ligand>
        <name>L-glutamine</name>
        <dbReference type="ChEBI" id="CHEBI:58359"/>
    </ligand>
</feature>
<dbReference type="NCBIfam" id="TIGR01368">
    <property type="entry name" value="CPSaseIIsmall"/>
    <property type="match status" value="1"/>
</dbReference>
<comment type="caution">
    <text evidence="11">The sequence shown here is derived from an EMBL/GenBank/DDBJ whole genome shotgun (WGS) entry which is preliminary data.</text>
</comment>
<sequence length="405" mass="44134">MKSNETPVSQTGAVDSACQQPAGATAALVLASGQVFWGKGLGAEGEAVAEVCFNTSMTGYQEILTDPSYAGQIITFTFPHIGNVGTNDEDIETTSPSSRGAIFRMDITQPSNWRATRGLDAWLKSHSLSAISGIDTRVLTRLIRDNGAPHGCIAYHADGKFDLEALRQKARNWPGLNGMDLAKDVTCAQTSEWNEKRWDLEKGYQNLSDPEFHVVAVDFGAKRNILRSLASQGCKVTVVRADATAKEILAHNPDGVFLSNGPGDPAATGKYAIPMVKELLAHEDLPIFGICLGHQILALALGAETKKMHLGHRGANHPVKDFTTNKVEITSQNHGFMVDKASLPENVEETHISLFDETNQGIRLKGRPVFSVQYHPEASPGPQDSQYLFKRFRDLMVARRKVIAK</sequence>
<feature type="binding site" evidence="9">
    <location>
        <position position="335"/>
    </location>
    <ligand>
        <name>L-glutamine</name>
        <dbReference type="ChEBI" id="CHEBI:58359"/>
    </ligand>
</feature>
<evidence type="ECO:0000256" key="8">
    <source>
        <dbReference type="ARBA" id="ARBA00048816"/>
    </source>
</evidence>
<evidence type="ECO:0000256" key="7">
    <source>
        <dbReference type="ARBA" id="ARBA00022975"/>
    </source>
</evidence>
<name>A0ABW5BNG4_9PROT</name>
<evidence type="ECO:0000256" key="9">
    <source>
        <dbReference type="HAMAP-Rule" id="MF_01209"/>
    </source>
</evidence>
<comment type="similarity">
    <text evidence="2 9">Belongs to the CarA family.</text>
</comment>
<keyword evidence="12" id="KW-1185">Reference proteome</keyword>
<evidence type="ECO:0000313" key="11">
    <source>
        <dbReference type="EMBL" id="MFD2206406.1"/>
    </source>
</evidence>
<dbReference type="SMART" id="SM01097">
    <property type="entry name" value="CPSase_sm_chain"/>
    <property type="match status" value="1"/>
</dbReference>
<dbReference type="InterPro" id="IPR006274">
    <property type="entry name" value="CarbamoylP_synth_ssu"/>
</dbReference>
<dbReference type="PRINTS" id="PR00096">
    <property type="entry name" value="GATASE"/>
</dbReference>
<feature type="region of interest" description="CPSase" evidence="9">
    <location>
        <begin position="1"/>
        <end position="212"/>
    </location>
</feature>
<evidence type="ECO:0000256" key="3">
    <source>
        <dbReference type="ARBA" id="ARBA00022598"/>
    </source>
</evidence>
<feature type="active site" description="Nucleophile" evidence="9">
    <location>
        <position position="291"/>
    </location>
</feature>
<dbReference type="SUPFAM" id="SSF52021">
    <property type="entry name" value="Carbamoyl phosphate synthetase, small subunit N-terminal domain"/>
    <property type="match status" value="1"/>
</dbReference>
<dbReference type="PANTHER" id="PTHR43418:SF7">
    <property type="entry name" value="CARBAMOYL-PHOSPHATE SYNTHASE SMALL CHAIN"/>
    <property type="match status" value="1"/>
</dbReference>
<dbReference type="PROSITE" id="PS51273">
    <property type="entry name" value="GATASE_TYPE_1"/>
    <property type="match status" value="1"/>
</dbReference>
<dbReference type="InterPro" id="IPR002474">
    <property type="entry name" value="CarbamoylP_synth_ssu_N"/>
</dbReference>
<evidence type="ECO:0000256" key="4">
    <source>
        <dbReference type="ARBA" id="ARBA00022741"/>
    </source>
</evidence>
<keyword evidence="6 9" id="KW-0315">Glutamine amidotransferase</keyword>
<keyword evidence="9" id="KW-0055">Arginine biosynthesis</keyword>
<evidence type="ECO:0000256" key="2">
    <source>
        <dbReference type="ARBA" id="ARBA00007800"/>
    </source>
</evidence>
<evidence type="ECO:0000259" key="10">
    <source>
        <dbReference type="SMART" id="SM01097"/>
    </source>
</evidence>
<feature type="active site" evidence="9">
    <location>
        <position position="377"/>
    </location>
</feature>
<dbReference type="HAMAP" id="MF_01209">
    <property type="entry name" value="CPSase_S_chain"/>
    <property type="match status" value="1"/>
</dbReference>
<dbReference type="PRINTS" id="PR00099">
    <property type="entry name" value="CPSGATASE"/>
</dbReference>
<dbReference type="PANTHER" id="PTHR43418">
    <property type="entry name" value="MULTIFUNCTIONAL TRYPTOPHAN BIOSYNTHESIS PROTEIN-RELATED"/>
    <property type="match status" value="1"/>
</dbReference>
<comment type="pathway">
    <text evidence="1 9">Amino-acid biosynthesis; L-arginine biosynthesis; carbamoyl phosphate from bicarbonate: step 1/1.</text>
</comment>
<dbReference type="InterPro" id="IPR036480">
    <property type="entry name" value="CarbP_synth_ssu_N_sf"/>
</dbReference>
<feature type="binding site" evidence="9">
    <location>
        <position position="292"/>
    </location>
    <ligand>
        <name>L-glutamine</name>
        <dbReference type="ChEBI" id="CHEBI:58359"/>
    </ligand>
</feature>
<organism evidence="11 12">
    <name type="scientific">Kiloniella antarctica</name>
    <dbReference type="NCBI Taxonomy" id="1550907"/>
    <lineage>
        <taxon>Bacteria</taxon>
        <taxon>Pseudomonadati</taxon>
        <taxon>Pseudomonadota</taxon>
        <taxon>Alphaproteobacteria</taxon>
        <taxon>Rhodospirillales</taxon>
        <taxon>Kiloniellaceae</taxon>
        <taxon>Kiloniella</taxon>
    </lineage>
</organism>
<dbReference type="Pfam" id="PF00117">
    <property type="entry name" value="GATase"/>
    <property type="match status" value="1"/>
</dbReference>
<dbReference type="Proteomes" id="UP001597294">
    <property type="component" value="Unassembled WGS sequence"/>
</dbReference>
<gene>
    <name evidence="9 11" type="primary">carA</name>
    <name evidence="11" type="ORF">ACFSKO_12310</name>
</gene>
<evidence type="ECO:0000256" key="5">
    <source>
        <dbReference type="ARBA" id="ARBA00022840"/>
    </source>
</evidence>
<evidence type="ECO:0000256" key="1">
    <source>
        <dbReference type="ARBA" id="ARBA00005077"/>
    </source>
</evidence>
<comment type="subunit">
    <text evidence="9">Composed of two chains; the small (or glutamine) chain promotes the hydrolysis of glutamine to ammonia, which is used by the large (or ammonia) chain to synthesize carbamoyl phosphate. Tetramer of heterodimers (alpha,beta)4.</text>
</comment>
<comment type="pathway">
    <text evidence="9">Pyrimidine metabolism; UMP biosynthesis via de novo pathway; (S)-dihydroorotate from bicarbonate: step 1/3.</text>
</comment>
<keyword evidence="3 9" id="KW-0436">Ligase</keyword>
<dbReference type="NCBIfam" id="NF009475">
    <property type="entry name" value="PRK12838.1"/>
    <property type="match status" value="1"/>
</dbReference>
<reference evidence="12" key="1">
    <citation type="journal article" date="2019" name="Int. J. Syst. Evol. Microbiol.">
        <title>The Global Catalogue of Microorganisms (GCM) 10K type strain sequencing project: providing services to taxonomists for standard genome sequencing and annotation.</title>
        <authorList>
            <consortium name="The Broad Institute Genomics Platform"/>
            <consortium name="The Broad Institute Genome Sequencing Center for Infectious Disease"/>
            <person name="Wu L."/>
            <person name="Ma J."/>
        </authorList>
    </citation>
    <scope>NUCLEOTIDE SEQUENCE [LARGE SCALE GENOMIC DNA]</scope>
    <source>
        <strain evidence="12">CGMCC 4.7192</strain>
    </source>
</reference>
<feature type="binding site" evidence="9">
    <location>
        <position position="261"/>
    </location>
    <ligand>
        <name>L-glutamine</name>
        <dbReference type="ChEBI" id="CHEBI:58359"/>
    </ligand>
</feature>
<dbReference type="InterPro" id="IPR017926">
    <property type="entry name" value="GATASE"/>
</dbReference>
<keyword evidence="5 9" id="KW-0067">ATP-binding</keyword>
<feature type="domain" description="Carbamoyl-phosphate synthase small subunit N-terminal" evidence="10">
    <location>
        <begin position="24"/>
        <end position="154"/>
    </location>
</feature>
<proteinExistence type="inferred from homology"/>
<dbReference type="CDD" id="cd01744">
    <property type="entry name" value="GATase1_CPSase"/>
    <property type="match status" value="1"/>
</dbReference>
<feature type="binding site" evidence="9">
    <location>
        <position position="336"/>
    </location>
    <ligand>
        <name>L-glutamine</name>
        <dbReference type="ChEBI" id="CHEBI:58359"/>
    </ligand>
</feature>
<dbReference type="Gene3D" id="3.40.50.880">
    <property type="match status" value="1"/>
</dbReference>
<dbReference type="RefSeq" id="WP_380252275.1">
    <property type="nucleotide sequence ID" value="NZ_JBHUII010000004.1"/>
</dbReference>
<dbReference type="Gene3D" id="3.50.30.20">
    <property type="entry name" value="Carbamoyl-phosphate synthase small subunit, N-terminal domain"/>
    <property type="match status" value="1"/>
</dbReference>
<feature type="active site" evidence="9">
    <location>
        <position position="375"/>
    </location>
</feature>
<dbReference type="SUPFAM" id="SSF52317">
    <property type="entry name" value="Class I glutamine amidotransferase-like"/>
    <property type="match status" value="1"/>
</dbReference>
<comment type="catalytic activity">
    <reaction evidence="8 9">
        <text>hydrogencarbonate + L-glutamine + 2 ATP + H2O = carbamoyl phosphate + L-glutamate + 2 ADP + phosphate + 2 H(+)</text>
        <dbReference type="Rhea" id="RHEA:18633"/>
        <dbReference type="ChEBI" id="CHEBI:15377"/>
        <dbReference type="ChEBI" id="CHEBI:15378"/>
        <dbReference type="ChEBI" id="CHEBI:17544"/>
        <dbReference type="ChEBI" id="CHEBI:29985"/>
        <dbReference type="ChEBI" id="CHEBI:30616"/>
        <dbReference type="ChEBI" id="CHEBI:43474"/>
        <dbReference type="ChEBI" id="CHEBI:58228"/>
        <dbReference type="ChEBI" id="CHEBI:58359"/>
        <dbReference type="ChEBI" id="CHEBI:456216"/>
        <dbReference type="EC" id="6.3.5.5"/>
    </reaction>
</comment>
<dbReference type="GO" id="GO:0004088">
    <property type="term" value="F:carbamoyl-phosphate synthase (glutamine-hydrolyzing) activity"/>
    <property type="evidence" value="ECO:0007669"/>
    <property type="project" value="UniProtKB-EC"/>
</dbReference>
<evidence type="ECO:0000256" key="6">
    <source>
        <dbReference type="ARBA" id="ARBA00022962"/>
    </source>
</evidence>
<comment type="catalytic activity">
    <reaction evidence="9">
        <text>L-glutamine + H2O = L-glutamate + NH4(+)</text>
        <dbReference type="Rhea" id="RHEA:15889"/>
        <dbReference type="ChEBI" id="CHEBI:15377"/>
        <dbReference type="ChEBI" id="CHEBI:28938"/>
        <dbReference type="ChEBI" id="CHEBI:29985"/>
        <dbReference type="ChEBI" id="CHEBI:58359"/>
    </reaction>
</comment>
<evidence type="ECO:0000313" key="12">
    <source>
        <dbReference type="Proteomes" id="UP001597294"/>
    </source>
</evidence>
<dbReference type="InterPro" id="IPR035686">
    <property type="entry name" value="CPSase_GATase1"/>
</dbReference>
<feature type="binding site" evidence="9">
    <location>
        <position position="333"/>
    </location>
    <ligand>
        <name>L-glutamine</name>
        <dbReference type="ChEBI" id="CHEBI:58359"/>
    </ligand>
</feature>
<feature type="binding site" evidence="9">
    <location>
        <position position="68"/>
    </location>
    <ligand>
        <name>L-glutamine</name>
        <dbReference type="ChEBI" id="CHEBI:58359"/>
    </ligand>
</feature>
<feature type="binding site" evidence="9">
    <location>
        <position position="295"/>
    </location>
    <ligand>
        <name>L-glutamine</name>
        <dbReference type="ChEBI" id="CHEBI:58359"/>
    </ligand>
</feature>
<comment type="function">
    <text evidence="9">Small subunit of the glutamine-dependent carbamoyl phosphate synthetase (CPSase). CPSase catalyzes the formation of carbamoyl phosphate from the ammonia moiety of glutamine, carbonate, and phosphate donated by ATP, constituting the first step of 2 biosynthetic pathways, one leading to arginine and/or urea and the other to pyrimidine nucleotides. The small subunit (glutamine amidotransferase) binds and cleaves glutamine to supply the large subunit with the substrate ammonia.</text>
</comment>
<accession>A0ABW5BNG4</accession>
<keyword evidence="4 9" id="KW-0547">Nucleotide-binding</keyword>
<keyword evidence="9" id="KW-0028">Amino-acid biosynthesis</keyword>
<keyword evidence="7 9" id="KW-0665">Pyrimidine biosynthesis</keyword>
<dbReference type="Pfam" id="PF00988">
    <property type="entry name" value="CPSase_sm_chain"/>
    <property type="match status" value="1"/>
</dbReference>
<dbReference type="PRINTS" id="PR00097">
    <property type="entry name" value="ANTSNTHASEII"/>
</dbReference>
<dbReference type="EMBL" id="JBHUII010000004">
    <property type="protein sequence ID" value="MFD2206406.1"/>
    <property type="molecule type" value="Genomic_DNA"/>
</dbReference>